<feature type="transmembrane region" description="Helical" evidence="1">
    <location>
        <begin position="630"/>
        <end position="652"/>
    </location>
</feature>
<dbReference type="InParanoid" id="B8LBL1"/>
<dbReference type="eggNOG" id="ENOG502S3NF">
    <property type="taxonomic scope" value="Eukaryota"/>
</dbReference>
<keyword evidence="2" id="KW-0732">Signal</keyword>
<evidence type="ECO:0000313" key="3">
    <source>
        <dbReference type="EMBL" id="EED87067.1"/>
    </source>
</evidence>
<dbReference type="PANTHER" id="PTHR40855">
    <property type="entry name" value="DIOX_N DOMAIN-CONTAINING PROTEIN"/>
    <property type="match status" value="1"/>
</dbReference>
<organism evidence="3 4">
    <name type="scientific">Thalassiosira pseudonana</name>
    <name type="common">Marine diatom</name>
    <name type="synonym">Cyclotella nana</name>
    <dbReference type="NCBI Taxonomy" id="35128"/>
    <lineage>
        <taxon>Eukaryota</taxon>
        <taxon>Sar</taxon>
        <taxon>Stramenopiles</taxon>
        <taxon>Ochrophyta</taxon>
        <taxon>Bacillariophyta</taxon>
        <taxon>Coscinodiscophyceae</taxon>
        <taxon>Thalassiosirophycidae</taxon>
        <taxon>Thalassiosirales</taxon>
        <taxon>Thalassiosiraceae</taxon>
        <taxon>Thalassiosira</taxon>
    </lineage>
</organism>
<dbReference type="GeneID" id="7444518"/>
<evidence type="ECO:0008006" key="5">
    <source>
        <dbReference type="Google" id="ProtNLM"/>
    </source>
</evidence>
<protein>
    <recommendedName>
        <fullName evidence="5">Fe2OG dioxygenase domain-containing protein</fullName>
    </recommendedName>
</protein>
<dbReference type="PANTHER" id="PTHR40855:SF1">
    <property type="entry name" value="CLAVAMINATE SYNTHASE-LIKE PROTEIN"/>
    <property type="match status" value="1"/>
</dbReference>
<reference evidence="3 4" key="2">
    <citation type="journal article" date="2008" name="Nature">
        <title>The Phaeodactylum genome reveals the evolutionary history of diatom genomes.</title>
        <authorList>
            <person name="Bowler C."/>
            <person name="Allen A.E."/>
            <person name="Badger J.H."/>
            <person name="Grimwood J."/>
            <person name="Jabbari K."/>
            <person name="Kuo A."/>
            <person name="Maheswari U."/>
            <person name="Martens C."/>
            <person name="Maumus F."/>
            <person name="Otillar R.P."/>
            <person name="Rayko E."/>
            <person name="Salamov A."/>
            <person name="Vandepoele K."/>
            <person name="Beszteri B."/>
            <person name="Gruber A."/>
            <person name="Heijde M."/>
            <person name="Katinka M."/>
            <person name="Mock T."/>
            <person name="Valentin K."/>
            <person name="Verret F."/>
            <person name="Berges J.A."/>
            <person name="Brownlee C."/>
            <person name="Cadoret J.P."/>
            <person name="Chiovitti A."/>
            <person name="Choi C.J."/>
            <person name="Coesel S."/>
            <person name="De Martino A."/>
            <person name="Detter J.C."/>
            <person name="Durkin C."/>
            <person name="Falciatore A."/>
            <person name="Fournet J."/>
            <person name="Haruta M."/>
            <person name="Huysman M.J."/>
            <person name="Jenkins B.D."/>
            <person name="Jiroutova K."/>
            <person name="Jorgensen R.E."/>
            <person name="Joubert Y."/>
            <person name="Kaplan A."/>
            <person name="Kroger N."/>
            <person name="Kroth P.G."/>
            <person name="La Roche J."/>
            <person name="Lindquist E."/>
            <person name="Lommer M."/>
            <person name="Martin-Jezequel V."/>
            <person name="Lopez P.J."/>
            <person name="Lucas S."/>
            <person name="Mangogna M."/>
            <person name="McGinnis K."/>
            <person name="Medlin L.K."/>
            <person name="Montsant A."/>
            <person name="Oudot-Le Secq M.P."/>
            <person name="Napoli C."/>
            <person name="Obornik M."/>
            <person name="Parker M.S."/>
            <person name="Petit J.L."/>
            <person name="Porcel B.M."/>
            <person name="Poulsen N."/>
            <person name="Robison M."/>
            <person name="Rychlewski L."/>
            <person name="Rynearson T.A."/>
            <person name="Schmutz J."/>
            <person name="Shapiro H."/>
            <person name="Siaut M."/>
            <person name="Stanley M."/>
            <person name="Sussman M.R."/>
            <person name="Taylor A.R."/>
            <person name="Vardi A."/>
            <person name="von Dassow P."/>
            <person name="Vyverman W."/>
            <person name="Willis A."/>
            <person name="Wyrwicz L.S."/>
            <person name="Rokhsar D.S."/>
            <person name="Weissenbach J."/>
            <person name="Armbrust E.V."/>
            <person name="Green B.R."/>
            <person name="Van de Peer Y."/>
            <person name="Grigoriev I.V."/>
        </authorList>
    </citation>
    <scope>NUCLEOTIDE SEQUENCE [LARGE SCALE GENOMIC DNA]</scope>
    <source>
        <strain evidence="3 4">CCMP1335</strain>
    </source>
</reference>
<sequence>MKTTVLTLLITLVGVQANINNDAVPRISTNQLLLSNTQSNTELNLHKLLYDSHGIVRVSVDSTTTTTTTNNNNNINNLAATRKQALSSLCNCPTFTSGAFEEVVQSHPKDLQQIILPDGSVRRTIATATVGFDTVETVAASSSSLMKEAHPLELPRFFQSQCGVDAYNSLEDLRDVVASVVDLFVGQLDVERNGVRDSGEGVRRAEIGEGRESYRDILGGANHLEHFHVYSKPSSSDEDATATGPTLDYHTDAGFFLAFVPAMDCHSSLVDNTSFYLKNNNGGESEIQAFQFREDEVVIMMGAGAQYWLNGGEKQSDNTQPLVAASHALRLQPNAHRAWYGKMHLLPATLTSNAFKSNRDASSSSVKYGDVLPSFQLENYKAHVPSSPVDGCGTTAFDSLSVDGLVVDTHSSPLAQTQRRRRLQHVNSPADCNNQTNFFCWHQCLDIPNEEHIMDYLRDGFSLYCLDPALLVSSGNSIAEASEPCKNGYTHNSNCLGSWQEKDMNAEAYEFPYYVAEAEEANYPMPDMDEQYCYGGTSMYMDGFNWIGSACVIYLFPQWVLSTPGKFALGCIGSILFGVLLESVLWKRRSIYSLEPGMRRLILSALVYGLQLAMGYFIMMPSLILHQLVIMTYSGPLFVSTIGGMMAGHVLFNAQDSLVKMWLKRKIQSEKEEEEALGACCCDGDYGSTQRGSTELGGHQNGVSSHNSLRDECGDDDIEDVDVGCFGLSAKTSPSGRKSPLALDVSEATKLKNGDSVPEGATPCCQFTL</sequence>
<evidence type="ECO:0000256" key="2">
    <source>
        <dbReference type="SAM" id="SignalP"/>
    </source>
</evidence>
<gene>
    <name evidence="3" type="ORF">THAPSDRAFT_24275</name>
</gene>
<feature type="chain" id="PRO_5002873941" description="Fe2OG dioxygenase domain-containing protein" evidence="2">
    <location>
        <begin position="18"/>
        <end position="769"/>
    </location>
</feature>
<proteinExistence type="predicted"/>
<keyword evidence="1" id="KW-0812">Transmembrane</keyword>
<evidence type="ECO:0000256" key="1">
    <source>
        <dbReference type="SAM" id="Phobius"/>
    </source>
</evidence>
<feature type="signal peptide" evidence="2">
    <location>
        <begin position="1"/>
        <end position="17"/>
    </location>
</feature>
<name>B8LBL1_THAPS</name>
<keyword evidence="4" id="KW-1185">Reference proteome</keyword>
<feature type="transmembrane region" description="Helical" evidence="1">
    <location>
        <begin position="598"/>
        <end position="618"/>
    </location>
</feature>
<feature type="transmembrane region" description="Helical" evidence="1">
    <location>
        <begin position="567"/>
        <end position="586"/>
    </location>
</feature>
<dbReference type="OMA" id="TSMYMDG"/>
<dbReference type="Proteomes" id="UP000001449">
    <property type="component" value="Chromosome 11"/>
</dbReference>
<keyword evidence="1" id="KW-0472">Membrane</keyword>
<dbReference type="HOGENOM" id="CLU_403081_0_0_1"/>
<accession>B8LBL1</accession>
<dbReference type="EMBL" id="DS999415">
    <property type="protein sequence ID" value="EED87067.1"/>
    <property type="molecule type" value="Genomic_DNA"/>
</dbReference>
<dbReference type="KEGG" id="tps:THAPSDRAFT_24275"/>
<dbReference type="RefSeq" id="XP_002296371.1">
    <property type="nucleotide sequence ID" value="XM_002296335.1"/>
</dbReference>
<evidence type="ECO:0000313" key="4">
    <source>
        <dbReference type="Proteomes" id="UP000001449"/>
    </source>
</evidence>
<dbReference type="PaxDb" id="35128-Thaps24275"/>
<keyword evidence="1" id="KW-1133">Transmembrane helix</keyword>
<dbReference type="AlphaFoldDB" id="B8LBL1"/>
<reference evidence="3 4" key="1">
    <citation type="journal article" date="2004" name="Science">
        <title>The genome of the diatom Thalassiosira pseudonana: ecology, evolution, and metabolism.</title>
        <authorList>
            <person name="Armbrust E.V."/>
            <person name="Berges J.A."/>
            <person name="Bowler C."/>
            <person name="Green B.R."/>
            <person name="Martinez D."/>
            <person name="Putnam N.H."/>
            <person name="Zhou S."/>
            <person name="Allen A.E."/>
            <person name="Apt K.E."/>
            <person name="Bechner M."/>
            <person name="Brzezinski M.A."/>
            <person name="Chaal B.K."/>
            <person name="Chiovitti A."/>
            <person name="Davis A.K."/>
            <person name="Demarest M.S."/>
            <person name="Detter J.C."/>
            <person name="Glavina T."/>
            <person name="Goodstein D."/>
            <person name="Hadi M.Z."/>
            <person name="Hellsten U."/>
            <person name="Hildebrand M."/>
            <person name="Jenkins B.D."/>
            <person name="Jurka J."/>
            <person name="Kapitonov V.V."/>
            <person name="Kroger N."/>
            <person name="Lau W.W."/>
            <person name="Lane T.W."/>
            <person name="Larimer F.W."/>
            <person name="Lippmeier J.C."/>
            <person name="Lucas S."/>
            <person name="Medina M."/>
            <person name="Montsant A."/>
            <person name="Obornik M."/>
            <person name="Parker M.S."/>
            <person name="Palenik B."/>
            <person name="Pazour G.J."/>
            <person name="Richardson P.M."/>
            <person name="Rynearson T.A."/>
            <person name="Saito M.A."/>
            <person name="Schwartz D.C."/>
            <person name="Thamatrakoln K."/>
            <person name="Valentin K."/>
            <person name="Vardi A."/>
            <person name="Wilkerson F.P."/>
            <person name="Rokhsar D.S."/>
        </authorList>
    </citation>
    <scope>NUCLEOTIDE SEQUENCE [LARGE SCALE GENOMIC DNA]</scope>
    <source>
        <strain evidence="3 4">CCMP1335</strain>
    </source>
</reference>